<dbReference type="AlphaFoldDB" id="A0A5J6L6Q3"/>
<name>A0A5J6L6Q3_9MICO</name>
<keyword evidence="6" id="KW-1185">Reference proteome</keyword>
<dbReference type="RefSeq" id="WP_150926424.1">
    <property type="nucleotide sequence ID" value="NZ_CP044232.1"/>
</dbReference>
<accession>A0A5J6L6Q3</accession>
<dbReference type="KEGG" id="mlz:F6J85_15540"/>
<evidence type="ECO:0000256" key="3">
    <source>
        <dbReference type="ARBA" id="ARBA00022691"/>
    </source>
</evidence>
<evidence type="ECO:0000259" key="4">
    <source>
        <dbReference type="Pfam" id="PF01555"/>
    </source>
</evidence>
<dbReference type="InterPro" id="IPR029063">
    <property type="entry name" value="SAM-dependent_MTases_sf"/>
</dbReference>
<keyword evidence="2 5" id="KW-0808">Transferase</keyword>
<evidence type="ECO:0000256" key="2">
    <source>
        <dbReference type="ARBA" id="ARBA00022679"/>
    </source>
</evidence>
<dbReference type="InterPro" id="IPR002941">
    <property type="entry name" value="DNA_methylase_N4/N6"/>
</dbReference>
<sequence length="323" mass="35735">MTTRDGGADAPVGSVRIHAGDNLHVARSLPDAAFTLIYLDPPFNTGRSRARAVETMLPLADESAASGPGPAEDGLTPMGPRFGFRGQEYAKLRGDLRVYDDRFDDYWGFLEPRLLEAWRLLAPDGTLYVHLDYREAHYAKVLLDALFGRERFLNEIVWAYDYGAKSRRRWPTKHDTILVYVKDPQRYWFDSDAVDREPYMAPGLVTPEKAARGKLPTDVWWHTIVPTSGREKTGYPTQKPEGILRRIVQASSRPGDLVLDLFAGSGTTGAVASALGRHAVLVDDNPDAIAVMRKRMPHAIIEAPTAGAGVGSHVRATSVQSRQ</sequence>
<dbReference type="GO" id="GO:0008170">
    <property type="term" value="F:N-methyltransferase activity"/>
    <property type="evidence" value="ECO:0007669"/>
    <property type="project" value="InterPro"/>
</dbReference>
<dbReference type="Gene3D" id="3.40.50.150">
    <property type="entry name" value="Vaccinia Virus protein VP39"/>
    <property type="match status" value="1"/>
</dbReference>
<evidence type="ECO:0000256" key="1">
    <source>
        <dbReference type="ARBA" id="ARBA00022603"/>
    </source>
</evidence>
<protein>
    <submittedName>
        <fullName evidence="5">Site-specific DNA-methyltransferase</fullName>
    </submittedName>
</protein>
<dbReference type="Proteomes" id="UP000325516">
    <property type="component" value="Chromosome"/>
</dbReference>
<dbReference type="GO" id="GO:0032259">
    <property type="term" value="P:methylation"/>
    <property type="evidence" value="ECO:0007669"/>
    <property type="project" value="UniProtKB-KW"/>
</dbReference>
<organism evidence="5 6">
    <name type="scientific">Microbacterium lushaniae</name>
    <dbReference type="NCBI Taxonomy" id="2614639"/>
    <lineage>
        <taxon>Bacteria</taxon>
        <taxon>Bacillati</taxon>
        <taxon>Actinomycetota</taxon>
        <taxon>Actinomycetes</taxon>
        <taxon>Micrococcales</taxon>
        <taxon>Microbacteriaceae</taxon>
        <taxon>Microbacterium</taxon>
    </lineage>
</organism>
<dbReference type="Pfam" id="PF01555">
    <property type="entry name" value="N6_N4_Mtase"/>
    <property type="match status" value="1"/>
</dbReference>
<keyword evidence="1 5" id="KW-0489">Methyltransferase</keyword>
<keyword evidence="3" id="KW-0949">S-adenosyl-L-methionine</keyword>
<dbReference type="GO" id="GO:0003677">
    <property type="term" value="F:DNA binding"/>
    <property type="evidence" value="ECO:0007669"/>
    <property type="project" value="InterPro"/>
</dbReference>
<proteinExistence type="predicted"/>
<dbReference type="EMBL" id="CP044232">
    <property type="protein sequence ID" value="QEW04359.1"/>
    <property type="molecule type" value="Genomic_DNA"/>
</dbReference>
<evidence type="ECO:0000313" key="5">
    <source>
        <dbReference type="EMBL" id="QEW04359.1"/>
    </source>
</evidence>
<reference evidence="6" key="1">
    <citation type="submission" date="2019-09" db="EMBL/GenBank/DDBJ databases">
        <title>Mumia zhuanghuii sp. nov. isolated from the intestinal contents of plateau pika (Ochotona curzoniae) in the Qinghai-Tibet plateau of China.</title>
        <authorList>
            <person name="Tian Z."/>
        </authorList>
    </citation>
    <scope>NUCLEOTIDE SEQUENCE [LARGE SCALE GENOMIC DNA]</scope>
    <source>
        <strain evidence="6">L-031</strain>
    </source>
</reference>
<feature type="domain" description="DNA methylase N-4/N-6" evidence="4">
    <location>
        <begin position="35"/>
        <end position="290"/>
    </location>
</feature>
<dbReference type="PRINTS" id="PR00506">
    <property type="entry name" value="D21N6MTFRASE"/>
</dbReference>
<gene>
    <name evidence="5" type="ORF">F6J85_15540</name>
</gene>
<dbReference type="InterPro" id="IPR002295">
    <property type="entry name" value="N4/N6-MTase_EcoPI_Mod-like"/>
</dbReference>
<dbReference type="SUPFAM" id="SSF53335">
    <property type="entry name" value="S-adenosyl-L-methionine-dependent methyltransferases"/>
    <property type="match status" value="1"/>
</dbReference>
<evidence type="ECO:0000313" key="6">
    <source>
        <dbReference type="Proteomes" id="UP000325516"/>
    </source>
</evidence>
<dbReference type="CDD" id="cd02440">
    <property type="entry name" value="AdoMet_MTases"/>
    <property type="match status" value="1"/>
</dbReference>
<dbReference type="REBASE" id="370300">
    <property type="entry name" value="M.MspL031ORF15540P"/>
</dbReference>